<dbReference type="SUPFAM" id="SSF55874">
    <property type="entry name" value="ATPase domain of HSP90 chaperone/DNA topoisomerase II/histidine kinase"/>
    <property type="match status" value="1"/>
</dbReference>
<sequence>MKKITYPISINYRKEWGIWEAIRELYQNSLDESESFSIERTSEGMVILDNGCGLSFKHLIIGVSEKKSDNPRGYYGEGLKIAMAVLLRLGYKTKIFSSNLYIETEVEELEGEPILSLLYSMDNDCCNGTRILIVGYNGSDFKDRIVIGGSKKIIFKNDAGQIIEEGNGSLYVRDIFCKDINEYMFSYNLNHLKLTIERNVVDPYDIRRNIGFLWSQVSDIDLIKRFLSAVNNKRGEAGADLISIPKENQDSWKKAFYDIFGKDSVIETSVLSGKLSRSYGARTIGIPRSIANILKWFISSDSDFIKLFENQSEILIKIEELSKQRLDNLVKVRSIVKDVSKEFLVNPYRLEFSNSRVSGMEIKINEKILDDLVSSVREAVSCVALIKSRSFNFTSSHLRSILDIASSIISNQFNDNLRK</sequence>
<dbReference type="Gene3D" id="3.30.565.10">
    <property type="entry name" value="Histidine kinase-like ATPase, C-terminal domain"/>
    <property type="match status" value="1"/>
</dbReference>
<evidence type="ECO:0000313" key="1">
    <source>
        <dbReference type="EMBL" id="QJA57591.1"/>
    </source>
</evidence>
<protein>
    <submittedName>
        <fullName evidence="1">Uncharacterized protein</fullName>
    </submittedName>
</protein>
<gene>
    <name evidence="1" type="ORF">MM415B01619_0001</name>
</gene>
<reference evidence="1" key="1">
    <citation type="submission" date="2020-03" db="EMBL/GenBank/DDBJ databases">
        <title>The deep terrestrial virosphere.</title>
        <authorList>
            <person name="Holmfeldt K."/>
            <person name="Nilsson E."/>
            <person name="Simone D."/>
            <person name="Lopez-Fernandez M."/>
            <person name="Wu X."/>
            <person name="de Brujin I."/>
            <person name="Lundin D."/>
            <person name="Andersson A."/>
            <person name="Bertilsson S."/>
            <person name="Dopson M."/>
        </authorList>
    </citation>
    <scope>NUCLEOTIDE SEQUENCE</scope>
    <source>
        <strain evidence="1">MM415B01619</strain>
    </source>
</reference>
<accession>A0A6M3IJT9</accession>
<proteinExistence type="predicted"/>
<organism evidence="1">
    <name type="scientific">viral metagenome</name>
    <dbReference type="NCBI Taxonomy" id="1070528"/>
    <lineage>
        <taxon>unclassified sequences</taxon>
        <taxon>metagenomes</taxon>
        <taxon>organismal metagenomes</taxon>
    </lineage>
</organism>
<dbReference type="EMBL" id="MT141282">
    <property type="protein sequence ID" value="QJA57591.1"/>
    <property type="molecule type" value="Genomic_DNA"/>
</dbReference>
<name>A0A6M3IJT9_9ZZZZ</name>
<dbReference type="AlphaFoldDB" id="A0A6M3IJT9"/>
<dbReference type="InterPro" id="IPR036890">
    <property type="entry name" value="HATPase_C_sf"/>
</dbReference>